<accession>A0ABR2TMI6</accession>
<evidence type="ECO:0000256" key="5">
    <source>
        <dbReference type="ARBA" id="ARBA00022692"/>
    </source>
</evidence>
<keyword evidence="5 11" id="KW-0812">Transmembrane</keyword>
<evidence type="ECO:0000313" key="13">
    <source>
        <dbReference type="EMBL" id="KAK9038363.1"/>
    </source>
</evidence>
<dbReference type="Pfam" id="PF23270">
    <property type="entry name" value="HAD_RAM2_N"/>
    <property type="match status" value="1"/>
</dbReference>
<feature type="transmembrane region" description="Helical" evidence="11">
    <location>
        <begin position="45"/>
        <end position="68"/>
    </location>
</feature>
<keyword evidence="10" id="KW-0012">Acyltransferase</keyword>
<keyword evidence="3" id="KW-0444">Lipid biosynthesis</keyword>
<sequence length="102" mass="10946">MAKPKNNPTSFFPNIARCASIGRQKQTVVANMDGALLRGRNSFSYFALVAFDVGGIPRLLLLLLASPIAGILDYFISESAGIRVLIFVTLVGMKVSDIESVA</sequence>
<keyword evidence="7 11" id="KW-0472">Membrane</keyword>
<keyword evidence="9" id="KW-1208">Phospholipid metabolism</keyword>
<evidence type="ECO:0000313" key="14">
    <source>
        <dbReference type="Proteomes" id="UP001396334"/>
    </source>
</evidence>
<evidence type="ECO:0000256" key="7">
    <source>
        <dbReference type="ARBA" id="ARBA00023136"/>
    </source>
</evidence>
<evidence type="ECO:0000256" key="8">
    <source>
        <dbReference type="ARBA" id="ARBA00023209"/>
    </source>
</evidence>
<keyword evidence="8" id="KW-0594">Phospholipid biosynthesis</keyword>
<evidence type="ECO:0000256" key="9">
    <source>
        <dbReference type="ARBA" id="ARBA00023264"/>
    </source>
</evidence>
<keyword evidence="14" id="KW-1185">Reference proteome</keyword>
<dbReference type="EMBL" id="JBBPBN010000005">
    <property type="protein sequence ID" value="KAK9038363.1"/>
    <property type="molecule type" value="Genomic_DNA"/>
</dbReference>
<organism evidence="13 14">
    <name type="scientific">Hibiscus sabdariffa</name>
    <name type="common">roselle</name>
    <dbReference type="NCBI Taxonomy" id="183260"/>
    <lineage>
        <taxon>Eukaryota</taxon>
        <taxon>Viridiplantae</taxon>
        <taxon>Streptophyta</taxon>
        <taxon>Embryophyta</taxon>
        <taxon>Tracheophyta</taxon>
        <taxon>Spermatophyta</taxon>
        <taxon>Magnoliopsida</taxon>
        <taxon>eudicotyledons</taxon>
        <taxon>Gunneridae</taxon>
        <taxon>Pentapetalae</taxon>
        <taxon>rosids</taxon>
        <taxon>malvids</taxon>
        <taxon>Malvales</taxon>
        <taxon>Malvaceae</taxon>
        <taxon>Malvoideae</taxon>
        <taxon>Hibiscus</taxon>
    </lineage>
</organism>
<dbReference type="Proteomes" id="UP001396334">
    <property type="component" value="Unassembled WGS sequence"/>
</dbReference>
<evidence type="ECO:0000256" key="3">
    <source>
        <dbReference type="ARBA" id="ARBA00022516"/>
    </source>
</evidence>
<evidence type="ECO:0000256" key="4">
    <source>
        <dbReference type="ARBA" id="ARBA00022679"/>
    </source>
</evidence>
<dbReference type="InterPro" id="IPR056462">
    <property type="entry name" value="HAD_RAM2/GPAT1-8"/>
</dbReference>
<evidence type="ECO:0000256" key="1">
    <source>
        <dbReference type="ARBA" id="ARBA00004370"/>
    </source>
</evidence>
<evidence type="ECO:0000256" key="2">
    <source>
        <dbReference type="ARBA" id="ARBA00007937"/>
    </source>
</evidence>
<comment type="caution">
    <text evidence="13">The sequence shown here is derived from an EMBL/GenBank/DDBJ whole genome shotgun (WGS) entry which is preliminary data.</text>
</comment>
<evidence type="ECO:0000256" key="10">
    <source>
        <dbReference type="ARBA" id="ARBA00023315"/>
    </source>
</evidence>
<keyword evidence="8" id="KW-0443">Lipid metabolism</keyword>
<feature type="domain" description="Glycerol-3-phosphate acyltransferase RAM2/GPAT1-8 HAD-like" evidence="12">
    <location>
        <begin position="27"/>
        <end position="102"/>
    </location>
</feature>
<evidence type="ECO:0000256" key="11">
    <source>
        <dbReference type="SAM" id="Phobius"/>
    </source>
</evidence>
<dbReference type="PANTHER" id="PTHR15486:SF91">
    <property type="entry name" value="PHOSPHOLIPID_GLYCEROL ACYLTRANSFERASE DOMAIN-CONTAINING PROTEIN"/>
    <property type="match status" value="1"/>
</dbReference>
<evidence type="ECO:0000256" key="6">
    <source>
        <dbReference type="ARBA" id="ARBA00022989"/>
    </source>
</evidence>
<gene>
    <name evidence="13" type="ORF">V6N11_023238</name>
</gene>
<comment type="subcellular location">
    <subcellularLocation>
        <location evidence="1">Membrane</location>
    </subcellularLocation>
</comment>
<keyword evidence="6 11" id="KW-1133">Transmembrane helix</keyword>
<keyword evidence="4" id="KW-0808">Transferase</keyword>
<evidence type="ECO:0000259" key="12">
    <source>
        <dbReference type="Pfam" id="PF23270"/>
    </source>
</evidence>
<protein>
    <recommendedName>
        <fullName evidence="12">Glycerol-3-phosphate acyltransferase RAM2/GPAT1-8 HAD-like domain-containing protein</fullName>
    </recommendedName>
</protein>
<dbReference type="PANTHER" id="PTHR15486">
    <property type="entry name" value="ANCIENT UBIQUITOUS PROTEIN"/>
    <property type="match status" value="1"/>
</dbReference>
<proteinExistence type="inferred from homology"/>
<reference evidence="13 14" key="1">
    <citation type="journal article" date="2024" name="G3 (Bethesda)">
        <title>Genome assembly of Hibiscus sabdariffa L. provides insights into metabolisms of medicinal natural products.</title>
        <authorList>
            <person name="Kim T."/>
        </authorList>
    </citation>
    <scope>NUCLEOTIDE SEQUENCE [LARGE SCALE GENOMIC DNA]</scope>
    <source>
        <strain evidence="13">TK-2024</strain>
        <tissue evidence="13">Old leaves</tissue>
    </source>
</reference>
<comment type="similarity">
    <text evidence="2">Belongs to the GPAT/DAPAT family.</text>
</comment>
<name>A0ABR2TMI6_9ROSI</name>